<gene>
    <name evidence="15" type="primary">pknB</name>
    <name evidence="15" type="ORF">FPZ11_13005</name>
</gene>
<keyword evidence="7 10" id="KW-0067">ATP-binding</keyword>
<dbReference type="InterPro" id="IPR000719">
    <property type="entry name" value="Prot_kinase_dom"/>
</dbReference>
<dbReference type="SUPFAM" id="SSF56112">
    <property type="entry name" value="Protein kinase-like (PK-like)"/>
    <property type="match status" value="1"/>
</dbReference>
<evidence type="ECO:0000256" key="10">
    <source>
        <dbReference type="PROSITE-ProRule" id="PRU10141"/>
    </source>
</evidence>
<feature type="region of interest" description="Disordered" evidence="11">
    <location>
        <begin position="520"/>
        <end position="548"/>
    </location>
</feature>
<dbReference type="EC" id="2.7.11.1" evidence="1"/>
<dbReference type="EMBL" id="CP042305">
    <property type="protein sequence ID" value="QDZ16878.1"/>
    <property type="molecule type" value="Genomic_DNA"/>
</dbReference>
<dbReference type="CDD" id="cd14014">
    <property type="entry name" value="STKc_PknB_like"/>
    <property type="match status" value="1"/>
</dbReference>
<evidence type="ECO:0000256" key="7">
    <source>
        <dbReference type="ARBA" id="ARBA00022840"/>
    </source>
</evidence>
<keyword evidence="6 15" id="KW-0418">Kinase</keyword>
<dbReference type="InterPro" id="IPR017441">
    <property type="entry name" value="Protein_kinase_ATP_BS"/>
</dbReference>
<keyword evidence="12" id="KW-1133">Transmembrane helix</keyword>
<protein>
    <recommendedName>
        <fullName evidence="1">non-specific serine/threonine protein kinase</fullName>
        <ecNumber evidence="1">2.7.11.1</ecNumber>
    </recommendedName>
</protein>
<feature type="domain" description="PASTA" evidence="14">
    <location>
        <begin position="424"/>
        <end position="491"/>
    </location>
</feature>
<evidence type="ECO:0000313" key="15">
    <source>
        <dbReference type="EMBL" id="QDZ16878.1"/>
    </source>
</evidence>
<dbReference type="Gene3D" id="1.10.510.10">
    <property type="entry name" value="Transferase(Phosphotransferase) domain 1"/>
    <property type="match status" value="1"/>
</dbReference>
<dbReference type="GO" id="GO:0005524">
    <property type="term" value="F:ATP binding"/>
    <property type="evidence" value="ECO:0007669"/>
    <property type="project" value="UniProtKB-UniRule"/>
</dbReference>
<evidence type="ECO:0000256" key="12">
    <source>
        <dbReference type="SAM" id="Phobius"/>
    </source>
</evidence>
<evidence type="ECO:0000259" key="14">
    <source>
        <dbReference type="PROSITE" id="PS51178"/>
    </source>
</evidence>
<dbReference type="GO" id="GO:0045717">
    <property type="term" value="P:negative regulation of fatty acid biosynthetic process"/>
    <property type="evidence" value="ECO:0007669"/>
    <property type="project" value="UniProtKB-ARBA"/>
</dbReference>
<proteinExistence type="predicted"/>
<evidence type="ECO:0000256" key="6">
    <source>
        <dbReference type="ARBA" id="ARBA00022777"/>
    </source>
</evidence>
<keyword evidence="12" id="KW-0472">Membrane</keyword>
<dbReference type="InterPro" id="IPR008271">
    <property type="entry name" value="Ser/Thr_kinase_AS"/>
</dbReference>
<evidence type="ECO:0000256" key="4">
    <source>
        <dbReference type="ARBA" id="ARBA00022737"/>
    </source>
</evidence>
<keyword evidence="5 10" id="KW-0547">Nucleotide-binding</keyword>
<dbReference type="InterPro" id="IPR011009">
    <property type="entry name" value="Kinase-like_dom_sf"/>
</dbReference>
<dbReference type="PANTHER" id="PTHR43289:SF6">
    <property type="entry name" value="SERINE_THREONINE-PROTEIN KINASE NEKL-3"/>
    <property type="match status" value="1"/>
</dbReference>
<reference evidence="15 16" key="1">
    <citation type="submission" date="2019-07" db="EMBL/GenBank/DDBJ databases">
        <title>Full genome sequence of Humibacter sp. WJ7-1.</title>
        <authorList>
            <person name="Im W.-T."/>
        </authorList>
    </citation>
    <scope>NUCLEOTIDE SEQUENCE [LARGE SCALE GENOMIC DNA]</scope>
    <source>
        <strain evidence="15 16">WJ7-1</strain>
    </source>
</reference>
<keyword evidence="12" id="KW-0812">Transmembrane</keyword>
<feature type="domain" description="Protein kinase" evidence="13">
    <location>
        <begin position="6"/>
        <end position="274"/>
    </location>
</feature>
<feature type="compositionally biased region" description="Polar residues" evidence="11">
    <location>
        <begin position="525"/>
        <end position="548"/>
    </location>
</feature>
<dbReference type="CDD" id="cd06577">
    <property type="entry name" value="PASTA_pknB"/>
    <property type="match status" value="2"/>
</dbReference>
<keyword evidence="4" id="KW-0677">Repeat</keyword>
<dbReference type="Gene3D" id="3.30.10.20">
    <property type="match status" value="3"/>
</dbReference>
<keyword evidence="16" id="KW-1185">Reference proteome</keyword>
<keyword evidence="2" id="KW-0723">Serine/threonine-protein kinase</keyword>
<keyword evidence="3" id="KW-0808">Transferase</keyword>
<feature type="transmembrane region" description="Helical" evidence="12">
    <location>
        <begin position="327"/>
        <end position="348"/>
    </location>
</feature>
<evidence type="ECO:0000259" key="13">
    <source>
        <dbReference type="PROSITE" id="PS50011"/>
    </source>
</evidence>
<dbReference type="FunFam" id="3.30.200.20:FF:000035">
    <property type="entry name" value="Serine/threonine protein kinase Stk1"/>
    <property type="match status" value="1"/>
</dbReference>
<feature type="binding site" evidence="10">
    <location>
        <position position="35"/>
    </location>
    <ligand>
        <name>ATP</name>
        <dbReference type="ChEBI" id="CHEBI:30616"/>
    </ligand>
</feature>
<organism evidence="15 16">
    <name type="scientific">Humibacter ginsenosidimutans</name>
    <dbReference type="NCBI Taxonomy" id="2599293"/>
    <lineage>
        <taxon>Bacteria</taxon>
        <taxon>Bacillati</taxon>
        <taxon>Actinomycetota</taxon>
        <taxon>Actinomycetes</taxon>
        <taxon>Micrococcales</taxon>
        <taxon>Microbacteriaceae</taxon>
        <taxon>Humibacter</taxon>
    </lineage>
</organism>
<evidence type="ECO:0000256" key="1">
    <source>
        <dbReference type="ARBA" id="ARBA00012513"/>
    </source>
</evidence>
<dbReference type="Pfam" id="PF00069">
    <property type="entry name" value="Pkinase"/>
    <property type="match status" value="1"/>
</dbReference>
<comment type="catalytic activity">
    <reaction evidence="8">
        <text>L-threonyl-[protein] + ATP = O-phospho-L-threonyl-[protein] + ADP + H(+)</text>
        <dbReference type="Rhea" id="RHEA:46608"/>
        <dbReference type="Rhea" id="RHEA-COMP:11060"/>
        <dbReference type="Rhea" id="RHEA-COMP:11605"/>
        <dbReference type="ChEBI" id="CHEBI:15378"/>
        <dbReference type="ChEBI" id="CHEBI:30013"/>
        <dbReference type="ChEBI" id="CHEBI:30616"/>
        <dbReference type="ChEBI" id="CHEBI:61977"/>
        <dbReference type="ChEBI" id="CHEBI:456216"/>
        <dbReference type="EC" id="2.7.11.1"/>
    </reaction>
</comment>
<dbReference type="SMART" id="SM00220">
    <property type="entry name" value="S_TKc"/>
    <property type="match status" value="1"/>
</dbReference>
<dbReference type="Gene3D" id="3.30.200.20">
    <property type="entry name" value="Phosphorylase Kinase, domain 1"/>
    <property type="match status" value="1"/>
</dbReference>
<dbReference type="FunFam" id="1.10.510.10:FF:000021">
    <property type="entry name" value="Serine/threonine protein kinase"/>
    <property type="match status" value="1"/>
</dbReference>
<evidence type="ECO:0000256" key="9">
    <source>
        <dbReference type="ARBA" id="ARBA00048679"/>
    </source>
</evidence>
<feature type="domain" description="PASTA" evidence="14">
    <location>
        <begin position="492"/>
        <end position="556"/>
    </location>
</feature>
<dbReference type="NCBIfam" id="NF033483">
    <property type="entry name" value="PknB_PASTA_kin"/>
    <property type="match status" value="1"/>
</dbReference>
<dbReference type="PROSITE" id="PS00108">
    <property type="entry name" value="PROTEIN_KINASE_ST"/>
    <property type="match status" value="1"/>
</dbReference>
<sequence length="557" mass="59015">MLAGRYRVGELIGRGGMADVHKGVDTRLGRTVAIKLLKPSLATDPAFRTRFRQEAQAAARMAHPTIVRVFDAGEETVRDAMGNEVQAPFIVMEYVDGALLKDILRKGPLDPAEAARIATGLLTALEYSHRAGVVHRDIKPGNVMITRAGQVKVMDFGIARAISDSSATVAQTTAILGTASYFSPEQAKGETVDARTDLYSTGVVLFEMLTGRTPFRGDTAVAVAYQHVSEQPVKPSSINPHVSPAFDMVVMRALAKDRYQRYQSAAEFRDDLELAASGKVPVHKKRDAFDATLFGETVTSPTPTEAALRQLADDEQAVRTQNRPPVLWIWAGVLCVAVIIAALLLWVFSQTPTQHLADISAKVPAVAGLTEKQASHELKDVKLVPKVVDESSTSVAEGKVIRSNPGSGVIASKGDTVTLYVSTGAKSVTVPNVAGKSVTDAQKMLQDAGLNPGQITQQDNPTVPLNVVISTDPASGASAHEGDTVNFIVSNGQVTLPDLTGKSVQDATAALHQLGLVPDAEGDPSCTTQTGAPVNHQNQAPGPVSQGSTVTFTYCTG</sequence>
<dbReference type="PROSITE" id="PS50011">
    <property type="entry name" value="PROTEIN_KINASE_DOM"/>
    <property type="match status" value="1"/>
</dbReference>
<dbReference type="OrthoDB" id="9762169at2"/>
<dbReference type="PANTHER" id="PTHR43289">
    <property type="entry name" value="MITOGEN-ACTIVATED PROTEIN KINASE KINASE KINASE 20-RELATED"/>
    <property type="match status" value="1"/>
</dbReference>
<dbReference type="PROSITE" id="PS00107">
    <property type="entry name" value="PROTEIN_KINASE_ATP"/>
    <property type="match status" value="1"/>
</dbReference>
<feature type="domain" description="PASTA" evidence="14">
    <location>
        <begin position="358"/>
        <end position="423"/>
    </location>
</feature>
<dbReference type="AlphaFoldDB" id="A0A5B8M830"/>
<dbReference type="PROSITE" id="PS51178">
    <property type="entry name" value="PASTA"/>
    <property type="match status" value="3"/>
</dbReference>
<evidence type="ECO:0000256" key="2">
    <source>
        <dbReference type="ARBA" id="ARBA00022527"/>
    </source>
</evidence>
<evidence type="ECO:0000256" key="8">
    <source>
        <dbReference type="ARBA" id="ARBA00047899"/>
    </source>
</evidence>
<dbReference type="SMART" id="SM00740">
    <property type="entry name" value="PASTA"/>
    <property type="match status" value="3"/>
</dbReference>
<evidence type="ECO:0000256" key="11">
    <source>
        <dbReference type="SAM" id="MobiDB-lite"/>
    </source>
</evidence>
<evidence type="ECO:0000256" key="5">
    <source>
        <dbReference type="ARBA" id="ARBA00022741"/>
    </source>
</evidence>
<evidence type="ECO:0000256" key="3">
    <source>
        <dbReference type="ARBA" id="ARBA00022679"/>
    </source>
</evidence>
<name>A0A5B8M830_9MICO</name>
<comment type="catalytic activity">
    <reaction evidence="9">
        <text>L-seryl-[protein] + ATP = O-phospho-L-seryl-[protein] + ADP + H(+)</text>
        <dbReference type="Rhea" id="RHEA:17989"/>
        <dbReference type="Rhea" id="RHEA-COMP:9863"/>
        <dbReference type="Rhea" id="RHEA-COMP:11604"/>
        <dbReference type="ChEBI" id="CHEBI:15378"/>
        <dbReference type="ChEBI" id="CHEBI:29999"/>
        <dbReference type="ChEBI" id="CHEBI:30616"/>
        <dbReference type="ChEBI" id="CHEBI:83421"/>
        <dbReference type="ChEBI" id="CHEBI:456216"/>
        <dbReference type="EC" id="2.7.11.1"/>
    </reaction>
</comment>
<dbReference type="InterPro" id="IPR005543">
    <property type="entry name" value="PASTA_dom"/>
</dbReference>
<accession>A0A5B8M830</accession>
<dbReference type="Pfam" id="PF03793">
    <property type="entry name" value="PASTA"/>
    <property type="match status" value="3"/>
</dbReference>
<dbReference type="Proteomes" id="UP000320216">
    <property type="component" value="Chromosome"/>
</dbReference>
<evidence type="ECO:0000313" key="16">
    <source>
        <dbReference type="Proteomes" id="UP000320216"/>
    </source>
</evidence>
<dbReference type="KEGG" id="huw:FPZ11_13005"/>
<dbReference type="GO" id="GO:0004674">
    <property type="term" value="F:protein serine/threonine kinase activity"/>
    <property type="evidence" value="ECO:0007669"/>
    <property type="project" value="UniProtKB-KW"/>
</dbReference>